<sequence>MENLIGVGLYTPAEAGRLLRVSPTKISRWLLGHVVKGVVYRPLWDPSVHFGDERLYLGFKDLMEARVADVLIREGVSAIKVRSAIKIAKEELGKDHPLSSNRFRTDGREIFLSIISTDEEGQKSERLLNLFRKQYEFQSVIDPILKTVDFTENGDPKLWWPSGRKSKVVVDPARSFGQPIDSVSSVPTAVLAAAGRQEGTAVAALSYAVERSSVKRAIEFESALWQRDAA</sequence>
<accession>A0AA43ZFB7</accession>
<organism evidence="1 2">
    <name type="scientific">Ferranicluibacter rubi</name>
    <dbReference type="NCBI Taxonomy" id="2715133"/>
    <lineage>
        <taxon>Bacteria</taxon>
        <taxon>Pseudomonadati</taxon>
        <taxon>Pseudomonadota</taxon>
        <taxon>Alphaproteobacteria</taxon>
        <taxon>Hyphomicrobiales</taxon>
        <taxon>Rhizobiaceae</taxon>
        <taxon>Ferranicluibacter</taxon>
    </lineage>
</organism>
<keyword evidence="2" id="KW-1185">Reference proteome</keyword>
<protein>
    <recommendedName>
        <fullName evidence="3">DUF433 domain-containing protein</fullName>
    </recommendedName>
</protein>
<dbReference type="EMBL" id="JAANCM010000004">
    <property type="protein sequence ID" value="NHT76076.1"/>
    <property type="molecule type" value="Genomic_DNA"/>
</dbReference>
<comment type="caution">
    <text evidence="1">The sequence shown here is derived from an EMBL/GenBank/DDBJ whole genome shotgun (WGS) entry which is preliminary data.</text>
</comment>
<proteinExistence type="predicted"/>
<gene>
    <name evidence="1" type="ORF">G8E10_10050</name>
</gene>
<dbReference type="RefSeq" id="WP_167128465.1">
    <property type="nucleotide sequence ID" value="NZ_JAANCM010000004.1"/>
</dbReference>
<evidence type="ECO:0000313" key="1">
    <source>
        <dbReference type="EMBL" id="NHT76076.1"/>
    </source>
</evidence>
<name>A0AA43ZFB7_9HYPH</name>
<evidence type="ECO:0008006" key="3">
    <source>
        <dbReference type="Google" id="ProtNLM"/>
    </source>
</evidence>
<reference evidence="1" key="1">
    <citation type="submission" date="2020-03" db="EMBL/GenBank/DDBJ databases">
        <title>Ferranicluibacter endophyticum gen. nov., sp. nov., a new genus isolated from Rubus ulmifolius Schott. stem.</title>
        <authorList>
            <person name="Roca-Couso R."/>
            <person name="Flores-Felix J.D."/>
            <person name="Igual J.M."/>
            <person name="Rivas R."/>
        </authorList>
    </citation>
    <scope>NUCLEOTIDE SEQUENCE</scope>
    <source>
        <strain evidence="1">CRRU44</strain>
    </source>
</reference>
<dbReference type="Proteomes" id="UP001155840">
    <property type="component" value="Unassembled WGS sequence"/>
</dbReference>
<dbReference type="AlphaFoldDB" id="A0AA43ZFB7"/>
<evidence type="ECO:0000313" key="2">
    <source>
        <dbReference type="Proteomes" id="UP001155840"/>
    </source>
</evidence>